<dbReference type="AlphaFoldDB" id="A0AAE0FKS8"/>
<accession>A0AAE0FKS8</accession>
<feature type="compositionally biased region" description="Low complexity" evidence="1">
    <location>
        <begin position="132"/>
        <end position="147"/>
    </location>
</feature>
<organism evidence="2 3">
    <name type="scientific">Cymbomonas tetramitiformis</name>
    <dbReference type="NCBI Taxonomy" id="36881"/>
    <lineage>
        <taxon>Eukaryota</taxon>
        <taxon>Viridiplantae</taxon>
        <taxon>Chlorophyta</taxon>
        <taxon>Pyramimonadophyceae</taxon>
        <taxon>Pyramimonadales</taxon>
        <taxon>Pyramimonadaceae</taxon>
        <taxon>Cymbomonas</taxon>
    </lineage>
</organism>
<dbReference type="Proteomes" id="UP001190700">
    <property type="component" value="Unassembled WGS sequence"/>
</dbReference>
<feature type="region of interest" description="Disordered" evidence="1">
    <location>
        <begin position="293"/>
        <end position="326"/>
    </location>
</feature>
<reference evidence="2 3" key="1">
    <citation type="journal article" date="2015" name="Genome Biol. Evol.">
        <title>Comparative Genomics of a Bacterivorous Green Alga Reveals Evolutionary Causalities and Consequences of Phago-Mixotrophic Mode of Nutrition.</title>
        <authorList>
            <person name="Burns J.A."/>
            <person name="Paasch A."/>
            <person name="Narechania A."/>
            <person name="Kim E."/>
        </authorList>
    </citation>
    <scope>NUCLEOTIDE SEQUENCE [LARGE SCALE GENOMIC DNA]</scope>
    <source>
        <strain evidence="2 3">PLY_AMNH</strain>
    </source>
</reference>
<keyword evidence="3" id="KW-1185">Reference proteome</keyword>
<feature type="region of interest" description="Disordered" evidence="1">
    <location>
        <begin position="125"/>
        <end position="147"/>
    </location>
</feature>
<evidence type="ECO:0000313" key="2">
    <source>
        <dbReference type="EMBL" id="KAK3261345.1"/>
    </source>
</evidence>
<gene>
    <name evidence="2" type="ORF">CYMTET_29746</name>
</gene>
<evidence type="ECO:0000256" key="1">
    <source>
        <dbReference type="SAM" id="MobiDB-lite"/>
    </source>
</evidence>
<evidence type="ECO:0000313" key="3">
    <source>
        <dbReference type="Proteomes" id="UP001190700"/>
    </source>
</evidence>
<feature type="compositionally biased region" description="Basic and acidic residues" evidence="1">
    <location>
        <begin position="305"/>
        <end position="317"/>
    </location>
</feature>
<name>A0AAE0FKS8_9CHLO</name>
<comment type="caution">
    <text evidence="2">The sequence shown here is derived from an EMBL/GenBank/DDBJ whole genome shotgun (WGS) entry which is preliminary data.</text>
</comment>
<feature type="non-terminal residue" evidence="2">
    <location>
        <position position="1"/>
    </location>
</feature>
<proteinExistence type="predicted"/>
<protein>
    <submittedName>
        <fullName evidence="2">Uncharacterized protein</fullName>
    </submittedName>
</protein>
<dbReference type="EMBL" id="LGRX02016965">
    <property type="protein sequence ID" value="KAK3261345.1"/>
    <property type="molecule type" value="Genomic_DNA"/>
</dbReference>
<sequence length="467" mass="51986">RAEAKGYPCGALRGPCKCARRWIWEQAGCGLQRTRVAAAVQGAELAQYALEDLSDEEGVKTRHLHAYIELVKETLQEMQRALEGEVPRVKCVLFDKPAGGGSVLKPVVPAEVVLRGVRAEACGARGSGPARGGRASASAGGRVRGGVSAEEVGPSRWAGEFRRKPRVCESWEDGDGGFTGMVVGAPEGARNILLQFRRWMRVQAAVHDFEHTCVFYERVIFRMERDASVTFELVSFAPLWELCRREEGINPKNVGRGQGTAAGGAGWEGEATIPGDLLCAHLDERVQVSQVQARSQTIADGGAGKAEHPRDEGDMQHPARRWPRMPGRRERATLWEGLQELEAVPVRDAAEAELEEPYIVPNYEGAEHDDVMTGKMQHELWAGRIFNAGAFWPRRVSALGMVERLREGKLKYRPIWDYSRPHGVEMNDRIDLYKDEFATVQNAYAWLRAGKCMAKVNRESAYQPRWR</sequence>